<reference evidence="2 3" key="1">
    <citation type="submission" date="2024-06" db="EMBL/GenBank/DDBJ databases">
        <title>The Natural Products Discovery Center: Release of the First 8490 Sequenced Strains for Exploring Actinobacteria Biosynthetic Diversity.</title>
        <authorList>
            <person name="Kalkreuter E."/>
            <person name="Kautsar S.A."/>
            <person name="Yang D."/>
            <person name="Bader C.D."/>
            <person name="Teijaro C.N."/>
            <person name="Fluegel L."/>
            <person name="Davis C.M."/>
            <person name="Simpson J.R."/>
            <person name="Lauterbach L."/>
            <person name="Steele A.D."/>
            <person name="Gui C."/>
            <person name="Meng S."/>
            <person name="Li G."/>
            <person name="Viehrig K."/>
            <person name="Ye F."/>
            <person name="Su P."/>
            <person name="Kiefer A.F."/>
            <person name="Nichols A."/>
            <person name="Cepeda A.J."/>
            <person name="Yan W."/>
            <person name="Fan B."/>
            <person name="Jiang Y."/>
            <person name="Adhikari A."/>
            <person name="Zheng C.-J."/>
            <person name="Schuster L."/>
            <person name="Cowan T.M."/>
            <person name="Smanski M.J."/>
            <person name="Chevrette M.G."/>
            <person name="De Carvalho L.P.S."/>
            <person name="Shen B."/>
        </authorList>
    </citation>
    <scope>NUCLEOTIDE SEQUENCE [LARGE SCALE GENOMIC DNA]</scope>
    <source>
        <strain evidence="2 3">NPDC052347</strain>
    </source>
</reference>
<dbReference type="InterPro" id="IPR029058">
    <property type="entry name" value="AB_hydrolase_fold"/>
</dbReference>
<dbReference type="EMBL" id="JBFAUK010000010">
    <property type="protein sequence ID" value="MEV5507770.1"/>
    <property type="molecule type" value="Genomic_DNA"/>
</dbReference>
<dbReference type="Pfam" id="PF12697">
    <property type="entry name" value="Abhydrolase_6"/>
    <property type="match status" value="1"/>
</dbReference>
<dbReference type="RefSeq" id="WP_109281684.1">
    <property type="nucleotide sequence ID" value="NZ_JBFAUK010000010.1"/>
</dbReference>
<protein>
    <submittedName>
        <fullName evidence="2">Alpha/beta hydrolase</fullName>
    </submittedName>
</protein>
<evidence type="ECO:0000313" key="2">
    <source>
        <dbReference type="EMBL" id="MEV5507770.1"/>
    </source>
</evidence>
<proteinExistence type="predicted"/>
<feature type="domain" description="AB hydrolase-1" evidence="1">
    <location>
        <begin position="4"/>
        <end position="237"/>
    </location>
</feature>
<dbReference type="SUPFAM" id="SSF53474">
    <property type="entry name" value="alpha/beta-Hydrolases"/>
    <property type="match status" value="1"/>
</dbReference>
<dbReference type="InterPro" id="IPR052897">
    <property type="entry name" value="Sec-Metab_Biosynth_Hydrolase"/>
</dbReference>
<comment type="caution">
    <text evidence="2">The sequence shown here is derived from an EMBL/GenBank/DDBJ whole genome shotgun (WGS) entry which is preliminary data.</text>
</comment>
<keyword evidence="2" id="KW-0378">Hydrolase</keyword>
<dbReference type="PANTHER" id="PTHR37017">
    <property type="entry name" value="AB HYDROLASE-1 DOMAIN-CONTAINING PROTEIN-RELATED"/>
    <property type="match status" value="1"/>
</dbReference>
<evidence type="ECO:0000259" key="1">
    <source>
        <dbReference type="Pfam" id="PF12697"/>
    </source>
</evidence>
<dbReference type="Gene3D" id="3.40.50.1820">
    <property type="entry name" value="alpha/beta hydrolase"/>
    <property type="match status" value="1"/>
</dbReference>
<gene>
    <name evidence="2" type="ORF">AB0L16_15025</name>
</gene>
<dbReference type="Proteomes" id="UP001552594">
    <property type="component" value="Unassembled WGS sequence"/>
</dbReference>
<dbReference type="PANTHER" id="PTHR37017:SF11">
    <property type="entry name" value="ESTERASE_LIPASE_THIOESTERASE DOMAIN-CONTAINING PROTEIN"/>
    <property type="match status" value="1"/>
</dbReference>
<evidence type="ECO:0000313" key="3">
    <source>
        <dbReference type="Proteomes" id="UP001552594"/>
    </source>
</evidence>
<name>A0ABV3JY14_STRON</name>
<sequence length="249" mass="26693">MTAMVLVPGFWLGAWVWEEVARELRAAGHTVYPVTLTGVGERAGEAAPGVGVETHITDLVRLIEDHDLREVLLVAHSGATVPVTGAAERLPGRIARLVYLDSAPLPAGVSVLDANPREAQEEWRRQVAERGEGRMLPPPPFDRPDDGELAGLTGEHLARLRRLATPEPFAAATGSLELPKGLPPVPRSLISCTSTPEQVRQWADSGHPLFAPLAGMEVHHLPTGHWPMLSRPVELAALLASLSPRTPAG</sequence>
<accession>A0ABV3JY14</accession>
<dbReference type="InterPro" id="IPR000073">
    <property type="entry name" value="AB_hydrolase_1"/>
</dbReference>
<keyword evidence="3" id="KW-1185">Reference proteome</keyword>
<dbReference type="GO" id="GO:0016787">
    <property type="term" value="F:hydrolase activity"/>
    <property type="evidence" value="ECO:0007669"/>
    <property type="project" value="UniProtKB-KW"/>
</dbReference>
<organism evidence="2 3">
    <name type="scientific">Streptomyces orinoci</name>
    <name type="common">Streptoverticillium orinoci</name>
    <dbReference type="NCBI Taxonomy" id="67339"/>
    <lineage>
        <taxon>Bacteria</taxon>
        <taxon>Bacillati</taxon>
        <taxon>Actinomycetota</taxon>
        <taxon>Actinomycetes</taxon>
        <taxon>Kitasatosporales</taxon>
        <taxon>Streptomycetaceae</taxon>
        <taxon>Streptomyces</taxon>
    </lineage>
</organism>